<dbReference type="Gene3D" id="1.20.1250.20">
    <property type="entry name" value="MFS general substrate transporter like domains"/>
    <property type="match status" value="1"/>
</dbReference>
<organism evidence="11 12">
    <name type="scientific">Salvator merianae</name>
    <name type="common">Argentine black and white tegu</name>
    <name type="synonym">Tupinambis merianae</name>
    <dbReference type="NCBI Taxonomy" id="96440"/>
    <lineage>
        <taxon>Eukaryota</taxon>
        <taxon>Metazoa</taxon>
        <taxon>Chordata</taxon>
        <taxon>Craniata</taxon>
        <taxon>Vertebrata</taxon>
        <taxon>Euteleostomi</taxon>
        <taxon>Lepidosauria</taxon>
        <taxon>Squamata</taxon>
        <taxon>Bifurcata</taxon>
        <taxon>Unidentata</taxon>
        <taxon>Episquamata</taxon>
        <taxon>Laterata</taxon>
        <taxon>Teiioidea</taxon>
        <taxon>Teiidae</taxon>
        <taxon>Salvator</taxon>
    </lineage>
</organism>
<dbReference type="Pfam" id="PF03137">
    <property type="entry name" value="OATP"/>
    <property type="match status" value="1"/>
</dbReference>
<dbReference type="GO" id="GO:0015347">
    <property type="term" value="F:sodium-independent organic anion transmembrane transporter activity"/>
    <property type="evidence" value="ECO:0007669"/>
    <property type="project" value="TreeGrafter"/>
</dbReference>
<evidence type="ECO:0000256" key="5">
    <source>
        <dbReference type="ARBA" id="ARBA00022989"/>
    </source>
</evidence>
<keyword evidence="7" id="KW-1015">Disulfide bond</keyword>
<evidence type="ECO:0000259" key="10">
    <source>
        <dbReference type="PROSITE" id="PS51465"/>
    </source>
</evidence>
<protein>
    <recommendedName>
        <fullName evidence="8">Solute carrier organic anion transporter family member</fullName>
    </recommendedName>
</protein>
<keyword evidence="4 8" id="KW-0812">Transmembrane</keyword>
<dbReference type="InterPro" id="IPR020846">
    <property type="entry name" value="MFS_dom"/>
</dbReference>
<dbReference type="FunFam" id="1.20.1250.20:FF:001008">
    <property type="entry name" value="Solute carrier organic anion transporter family member"/>
    <property type="match status" value="1"/>
</dbReference>
<comment type="caution">
    <text evidence="8">Lacks conserved residue(s) required for the propagation of feature annotation.</text>
</comment>
<evidence type="ECO:0000256" key="4">
    <source>
        <dbReference type="ARBA" id="ARBA00022692"/>
    </source>
</evidence>
<feature type="transmembrane region" description="Helical" evidence="8">
    <location>
        <begin position="339"/>
        <end position="362"/>
    </location>
</feature>
<dbReference type="GO" id="GO:0016323">
    <property type="term" value="C:basolateral plasma membrane"/>
    <property type="evidence" value="ECO:0007669"/>
    <property type="project" value="TreeGrafter"/>
</dbReference>
<evidence type="ECO:0000259" key="9">
    <source>
        <dbReference type="PROSITE" id="PS50850"/>
    </source>
</evidence>
<dbReference type="InterPro" id="IPR036259">
    <property type="entry name" value="MFS_trans_sf"/>
</dbReference>
<comment type="subcellular location">
    <subcellularLocation>
        <location evidence="1 8">Cell membrane</location>
        <topology evidence="1 8">Multi-pass membrane protein</topology>
    </subcellularLocation>
</comment>
<evidence type="ECO:0000256" key="7">
    <source>
        <dbReference type="ARBA" id="ARBA00023157"/>
    </source>
</evidence>
<dbReference type="Proteomes" id="UP000694421">
    <property type="component" value="Unplaced"/>
</dbReference>
<proteinExistence type="inferred from homology"/>
<keyword evidence="6 8" id="KW-0472">Membrane</keyword>
<accession>A0A8D0BJ38</accession>
<dbReference type="GO" id="GO:0015125">
    <property type="term" value="F:bile acid transmembrane transporter activity"/>
    <property type="evidence" value="ECO:0007669"/>
    <property type="project" value="TreeGrafter"/>
</dbReference>
<dbReference type="InterPro" id="IPR036058">
    <property type="entry name" value="Kazal_dom_sf"/>
</dbReference>
<evidence type="ECO:0000256" key="2">
    <source>
        <dbReference type="ARBA" id="ARBA00009657"/>
    </source>
</evidence>
<dbReference type="GO" id="GO:0006811">
    <property type="term" value="P:monoatomic ion transport"/>
    <property type="evidence" value="ECO:0007669"/>
    <property type="project" value="UniProtKB-KW"/>
</dbReference>
<dbReference type="NCBIfam" id="TIGR00805">
    <property type="entry name" value="oat"/>
    <property type="match status" value="1"/>
</dbReference>
<feature type="transmembrane region" description="Helical" evidence="8">
    <location>
        <begin position="192"/>
        <end position="212"/>
    </location>
</feature>
<evidence type="ECO:0000256" key="8">
    <source>
        <dbReference type="RuleBase" id="RU362056"/>
    </source>
</evidence>
<dbReference type="Pfam" id="PF07648">
    <property type="entry name" value="Kazal_2"/>
    <property type="match status" value="1"/>
</dbReference>
<evidence type="ECO:0000256" key="1">
    <source>
        <dbReference type="ARBA" id="ARBA00004651"/>
    </source>
</evidence>
<evidence type="ECO:0000256" key="3">
    <source>
        <dbReference type="ARBA" id="ARBA00022475"/>
    </source>
</evidence>
<reference evidence="11" key="2">
    <citation type="submission" date="2025-09" db="UniProtKB">
        <authorList>
            <consortium name="Ensembl"/>
        </authorList>
    </citation>
    <scope>IDENTIFICATION</scope>
</reference>
<dbReference type="Gene3D" id="3.30.60.30">
    <property type="match status" value="1"/>
</dbReference>
<dbReference type="InterPro" id="IPR002350">
    <property type="entry name" value="Kazal_dom"/>
</dbReference>
<keyword evidence="8" id="KW-0406">Ion transport</keyword>
<sequence length="624" mass="68162">KHAAKTGLKPKKKASELYRKTKGCLKFKIFLGALAFSFFAKGFSGSYMKSVMIQIERRFEIPSFIVGLIDGSFELGNLLVLVIVSYLGSKVNRPRVIAVGCLIMSIGSFTSALSHFIMGRFSTNRMAHKGVLHLFPAECEKTTSSYLWLIVLAGNLLRGVGEAPVMPLGLSYIDDFATEQNSAFYIGIVRSVGMLGPMLGFLVGSVCADLWVDIGAVDTDTLTINSRDTRWVGAWWLGILVSGVLSIVASLPFWFLPHSLSKQGERALKTVAANRITLNKIYFFPSVPDFFPTLKKLLGNPIFLVYLVITILNFNIFVGSISYDPKYIEQQFNVSVSKAIFLIGVIIMPVVILGLFLGGFIIKKFKLCVMGMAKFASSLTTAAFLLFLLVFMFNCETLQVAGLTVNYSGFSSPCRCHRRITLSDCNSACNCETSHWDPVCGSNGITYMSACLAGCNASTGIGKDMVFHNCSCVGVSGPGNLSAALGQCPRDNCTKVFPYYLALKNVIHSYLSSNILSCVFFRSVSPDVKSFAIGIETLCGRILGGFPSPIYFGALIDRTCLKWGTKPCGERGSCRVYDSFAQLRLIYLYPIIGNCTKCLESDSELMTEISAELLSCTLEPGLAL</sequence>
<dbReference type="PANTHER" id="PTHR11388:SF83">
    <property type="entry name" value="SOLUTE CARRIER ORGANIC ANION TRANSPORTER FAMILY MEMBER"/>
    <property type="match status" value="1"/>
</dbReference>
<feature type="domain" description="Major facilitator superfamily (MFS) profile" evidence="9">
    <location>
        <begin position="30"/>
        <end position="596"/>
    </location>
</feature>
<feature type="transmembrane region" description="Helical" evidence="8">
    <location>
        <begin position="96"/>
        <end position="118"/>
    </location>
</feature>
<dbReference type="Ensembl" id="ENSSMRT00000009343.1">
    <property type="protein sequence ID" value="ENSSMRP00000008004.1"/>
    <property type="gene ID" value="ENSSMRG00000006363.1"/>
</dbReference>
<dbReference type="InterPro" id="IPR004156">
    <property type="entry name" value="OATP"/>
</dbReference>
<feature type="transmembrane region" description="Helical" evidence="8">
    <location>
        <begin position="64"/>
        <end position="84"/>
    </location>
</feature>
<feature type="transmembrane region" description="Helical" evidence="8">
    <location>
        <begin position="303"/>
        <end position="323"/>
    </location>
</feature>
<keyword evidence="3" id="KW-1003">Cell membrane</keyword>
<keyword evidence="5 8" id="KW-1133">Transmembrane helix</keyword>
<dbReference type="PROSITE" id="PS51465">
    <property type="entry name" value="KAZAL_2"/>
    <property type="match status" value="1"/>
</dbReference>
<dbReference type="GeneTree" id="ENSGT01150000286901"/>
<name>A0A8D0BJ38_SALMN</name>
<keyword evidence="8" id="KW-0813">Transport</keyword>
<dbReference type="PROSITE" id="PS50850">
    <property type="entry name" value="MFS"/>
    <property type="match status" value="1"/>
</dbReference>
<evidence type="ECO:0000313" key="11">
    <source>
        <dbReference type="Ensembl" id="ENSSMRP00000008004.1"/>
    </source>
</evidence>
<dbReference type="AlphaFoldDB" id="A0A8D0BJ38"/>
<dbReference type="PANTHER" id="PTHR11388">
    <property type="entry name" value="ORGANIC ANION TRANSPORTER"/>
    <property type="match status" value="1"/>
</dbReference>
<dbReference type="SUPFAM" id="SSF100895">
    <property type="entry name" value="Kazal-type serine protease inhibitors"/>
    <property type="match status" value="1"/>
</dbReference>
<dbReference type="SUPFAM" id="SSF103473">
    <property type="entry name" value="MFS general substrate transporter"/>
    <property type="match status" value="1"/>
</dbReference>
<keyword evidence="12" id="KW-1185">Reference proteome</keyword>
<dbReference type="GO" id="GO:0043252">
    <property type="term" value="P:sodium-independent organic anion transport"/>
    <property type="evidence" value="ECO:0007669"/>
    <property type="project" value="TreeGrafter"/>
</dbReference>
<evidence type="ECO:0000256" key="6">
    <source>
        <dbReference type="ARBA" id="ARBA00023136"/>
    </source>
</evidence>
<reference evidence="11" key="1">
    <citation type="submission" date="2025-08" db="UniProtKB">
        <authorList>
            <consortium name="Ensembl"/>
        </authorList>
    </citation>
    <scope>IDENTIFICATION</scope>
</reference>
<feature type="transmembrane region" description="Helical" evidence="8">
    <location>
        <begin position="374"/>
        <end position="393"/>
    </location>
</feature>
<feature type="domain" description="Kazal-like" evidence="10">
    <location>
        <begin position="419"/>
        <end position="474"/>
    </location>
</feature>
<feature type="transmembrane region" description="Helical" evidence="8">
    <location>
        <begin position="232"/>
        <end position="256"/>
    </location>
</feature>
<feature type="transmembrane region" description="Helical" evidence="8">
    <location>
        <begin position="25"/>
        <end position="43"/>
    </location>
</feature>
<comment type="similarity">
    <text evidence="2 8">Belongs to the organo anion transporter (TC 2.A.60) family.</text>
</comment>
<evidence type="ECO:0000313" key="12">
    <source>
        <dbReference type="Proteomes" id="UP000694421"/>
    </source>
</evidence>